<dbReference type="InterPro" id="IPR001054">
    <property type="entry name" value="A/G_cyclase"/>
</dbReference>
<reference evidence="4" key="1">
    <citation type="submission" date="2021-08" db="EMBL/GenBank/DDBJ databases">
        <title>Hoeflea bacterium WL0058 sp. nov., isolated from the sediment.</title>
        <authorList>
            <person name="Wang L."/>
            <person name="Zhang D."/>
        </authorList>
    </citation>
    <scope>NUCLEOTIDE SEQUENCE</scope>
    <source>
        <strain evidence="4">WL0058</strain>
    </source>
</reference>
<dbReference type="CDD" id="cd07302">
    <property type="entry name" value="CHD"/>
    <property type="match status" value="1"/>
</dbReference>
<evidence type="ECO:0000313" key="4">
    <source>
        <dbReference type="EMBL" id="MBW8638862.1"/>
    </source>
</evidence>
<feature type="domain" description="Guanylate cyclase" evidence="2">
    <location>
        <begin position="395"/>
        <end position="519"/>
    </location>
</feature>
<accession>A0AAE2ZQF2</accession>
<dbReference type="Pfam" id="PF00211">
    <property type="entry name" value="Guanylate_cyc"/>
    <property type="match status" value="1"/>
</dbReference>
<dbReference type="SMART" id="SM00304">
    <property type="entry name" value="HAMP"/>
    <property type="match status" value="1"/>
</dbReference>
<dbReference type="PROSITE" id="PS50125">
    <property type="entry name" value="GUANYLATE_CYCLASE_2"/>
    <property type="match status" value="1"/>
</dbReference>
<dbReference type="Gene3D" id="3.30.70.1230">
    <property type="entry name" value="Nucleotide cyclase"/>
    <property type="match status" value="1"/>
</dbReference>
<dbReference type="PANTHER" id="PTHR43081:SF1">
    <property type="entry name" value="ADENYLATE CYCLASE, TERMINAL-DIFFERENTIATION SPECIFIC"/>
    <property type="match status" value="1"/>
</dbReference>
<dbReference type="CDD" id="cd06225">
    <property type="entry name" value="HAMP"/>
    <property type="match status" value="1"/>
</dbReference>
<dbReference type="PROSITE" id="PS50885">
    <property type="entry name" value="HAMP"/>
    <property type="match status" value="1"/>
</dbReference>
<keyword evidence="1" id="KW-0812">Transmembrane</keyword>
<sequence>MRFNLRSKMMIFAALIAVLPLVVAGQSIIRVARDELKSAANEQLVSTARQVTNEFNAFFEYSLFVPLDLIRNAIGGETLDSRSKITLLKQGIADLPDVVSLQVNIEGVPRPIVVSQEAYVRTLAEHFEDPVSILQIDPEDARPETESSQRATNVEFIAETGDWLATASLPISGGIGGRNAILYARINLERLKRFITKHPFARTGAIHVINGEGDIVYGTTEGKYEHESVSVMAQQMLSSRQAVITVEPFELADGSISLGAITLARALPWAVVVEKSEADAYAPIRDMIRSLLQWLGIGVAVAMLGAAFFALRISRPILHIGEAAIEIAKGNLDVRVDNVRSRDEIGDLAKRFNEMIVQLAERFELQKFVSQGTMKAISGSSDREVSLGGERRSVAILFADIRGYTAFSETREPEEVVEVLNSYFQRITDIVVANHGDIDKFVGDEIMAVFGGANQSKHAVECSLAIMQVMEEMRLTSKADLRIGIGVNVGEVVVGAMGSNQRKDFTVLGDHVNLAARLCGQAGPDETWISRNVHEQLPAKLTSQARRIEPIAVKGKKDRIEVFVYDGPGKSESDAA</sequence>
<dbReference type="InterPro" id="IPR029787">
    <property type="entry name" value="Nucleotide_cyclase"/>
</dbReference>
<feature type="transmembrane region" description="Helical" evidence="1">
    <location>
        <begin position="291"/>
        <end position="311"/>
    </location>
</feature>
<dbReference type="SUPFAM" id="SSF55073">
    <property type="entry name" value="Nucleotide cyclase"/>
    <property type="match status" value="1"/>
</dbReference>
<comment type="caution">
    <text evidence="4">The sequence shown here is derived from an EMBL/GenBank/DDBJ whole genome shotgun (WGS) entry which is preliminary data.</text>
</comment>
<dbReference type="GO" id="GO:0016020">
    <property type="term" value="C:membrane"/>
    <property type="evidence" value="ECO:0007669"/>
    <property type="project" value="InterPro"/>
</dbReference>
<dbReference type="Pfam" id="PF00672">
    <property type="entry name" value="HAMP"/>
    <property type="match status" value="1"/>
</dbReference>
<keyword evidence="1" id="KW-1133">Transmembrane helix</keyword>
<dbReference type="AlphaFoldDB" id="A0AAE2ZQF2"/>
<dbReference type="InterPro" id="IPR050697">
    <property type="entry name" value="Adenylyl/Guanylyl_Cyclase_3/4"/>
</dbReference>
<dbReference type="SMART" id="SM00044">
    <property type="entry name" value="CYCc"/>
    <property type="match status" value="1"/>
</dbReference>
<dbReference type="Gene3D" id="3.30.450.20">
    <property type="entry name" value="PAS domain"/>
    <property type="match status" value="1"/>
</dbReference>
<protein>
    <submittedName>
        <fullName evidence="4">HAMP domain-containing protein</fullName>
    </submittedName>
</protein>
<dbReference type="InterPro" id="IPR003660">
    <property type="entry name" value="HAMP_dom"/>
</dbReference>
<feature type="domain" description="HAMP" evidence="3">
    <location>
        <begin position="311"/>
        <end position="364"/>
    </location>
</feature>
<evidence type="ECO:0000256" key="1">
    <source>
        <dbReference type="SAM" id="Phobius"/>
    </source>
</evidence>
<dbReference type="Gene3D" id="1.10.8.500">
    <property type="entry name" value="HAMP domain in histidine kinase"/>
    <property type="match status" value="1"/>
</dbReference>
<dbReference type="SUPFAM" id="SSF158472">
    <property type="entry name" value="HAMP domain-like"/>
    <property type="match status" value="1"/>
</dbReference>
<organism evidence="4 5">
    <name type="scientific">Flavimaribacter sediminis</name>
    <dbReference type="NCBI Taxonomy" id="2865987"/>
    <lineage>
        <taxon>Bacteria</taxon>
        <taxon>Pseudomonadati</taxon>
        <taxon>Pseudomonadota</taxon>
        <taxon>Alphaproteobacteria</taxon>
        <taxon>Hyphomicrobiales</taxon>
        <taxon>Rhizobiaceae</taxon>
        <taxon>Flavimaribacter</taxon>
    </lineage>
</organism>
<evidence type="ECO:0000313" key="5">
    <source>
        <dbReference type="Proteomes" id="UP001196509"/>
    </source>
</evidence>
<proteinExistence type="predicted"/>
<keyword evidence="1" id="KW-0472">Membrane</keyword>
<dbReference type="GO" id="GO:0035556">
    <property type="term" value="P:intracellular signal transduction"/>
    <property type="evidence" value="ECO:0007669"/>
    <property type="project" value="InterPro"/>
</dbReference>
<evidence type="ECO:0000259" key="2">
    <source>
        <dbReference type="PROSITE" id="PS50125"/>
    </source>
</evidence>
<dbReference type="PANTHER" id="PTHR43081">
    <property type="entry name" value="ADENYLATE CYCLASE, TERMINAL-DIFFERENTIATION SPECIFIC-RELATED"/>
    <property type="match status" value="1"/>
</dbReference>
<dbReference type="RefSeq" id="WP_220229585.1">
    <property type="nucleotide sequence ID" value="NZ_JAICBX010000003.1"/>
</dbReference>
<gene>
    <name evidence="4" type="ORF">K1W69_16820</name>
</gene>
<dbReference type="Proteomes" id="UP001196509">
    <property type="component" value="Unassembled WGS sequence"/>
</dbReference>
<keyword evidence="5" id="KW-1185">Reference proteome</keyword>
<dbReference type="GO" id="GO:0009190">
    <property type="term" value="P:cyclic nucleotide biosynthetic process"/>
    <property type="evidence" value="ECO:0007669"/>
    <property type="project" value="InterPro"/>
</dbReference>
<dbReference type="EMBL" id="JAICBX010000003">
    <property type="protein sequence ID" value="MBW8638862.1"/>
    <property type="molecule type" value="Genomic_DNA"/>
</dbReference>
<dbReference type="GO" id="GO:0004016">
    <property type="term" value="F:adenylate cyclase activity"/>
    <property type="evidence" value="ECO:0007669"/>
    <property type="project" value="UniProtKB-ARBA"/>
</dbReference>
<evidence type="ECO:0000259" key="3">
    <source>
        <dbReference type="PROSITE" id="PS50885"/>
    </source>
</evidence>
<name>A0AAE2ZQF2_9HYPH</name>